<accession>A0A6P0CB47</accession>
<comment type="caution">
    <text evidence="2">The sequence shown here is derived from an EMBL/GenBank/DDBJ whole genome shotgun (WGS) entry which is preliminary data.</text>
</comment>
<feature type="transmembrane region" description="Helical" evidence="1">
    <location>
        <begin position="34"/>
        <end position="56"/>
    </location>
</feature>
<proteinExistence type="predicted"/>
<keyword evidence="1" id="KW-1133">Transmembrane helix</keyword>
<name>A0A6P0CB47_9RHOB</name>
<dbReference type="PANTHER" id="PTHR34821">
    <property type="entry name" value="INNER MEMBRANE PROTEIN YDCZ"/>
    <property type="match status" value="1"/>
</dbReference>
<keyword evidence="1" id="KW-0812">Transmembrane</keyword>
<protein>
    <submittedName>
        <fullName evidence="2">EamA-like transporter family protein</fullName>
    </submittedName>
</protein>
<sequence length="147" mass="15290">MTWLWPMMVAVLIGCALSVQPVINSVTAGIFNSVFAAATFSLLLSAVTVFGLWWFSGAPTRPAQLFDLPWWAVLGGLIGAVFVSGGAMLVPVMGAAAFFVCLIAGQLVGSVLADMFGAFGLEPRALSVRKLAGVALAFAGVVLVRWG</sequence>
<dbReference type="EMBL" id="JAABNT010000008">
    <property type="protein sequence ID" value="NEK23461.1"/>
    <property type="molecule type" value="Genomic_DNA"/>
</dbReference>
<feature type="transmembrane region" description="Helical" evidence="1">
    <location>
        <begin position="96"/>
        <end position="116"/>
    </location>
</feature>
<evidence type="ECO:0000313" key="3">
    <source>
        <dbReference type="Proteomes" id="UP000468591"/>
    </source>
</evidence>
<dbReference type="InterPro" id="IPR006750">
    <property type="entry name" value="YdcZ"/>
</dbReference>
<gene>
    <name evidence="2" type="ORF">GV827_13720</name>
</gene>
<dbReference type="Proteomes" id="UP000468591">
    <property type="component" value="Unassembled WGS sequence"/>
</dbReference>
<keyword evidence="1" id="KW-0472">Membrane</keyword>
<dbReference type="Pfam" id="PF04657">
    <property type="entry name" value="DMT_YdcZ"/>
    <property type="match status" value="1"/>
</dbReference>
<evidence type="ECO:0000313" key="2">
    <source>
        <dbReference type="EMBL" id="NEK23461.1"/>
    </source>
</evidence>
<keyword evidence="3" id="KW-1185">Reference proteome</keyword>
<reference evidence="2 3" key="1">
    <citation type="submission" date="2020-01" db="EMBL/GenBank/DDBJ databases">
        <title>Sulfitobacter sediminilitoris sp. nov., isolated from a tidal flat.</title>
        <authorList>
            <person name="Park S."/>
            <person name="Yoon J.-H."/>
        </authorList>
    </citation>
    <scope>NUCLEOTIDE SEQUENCE [LARGE SCALE GENOMIC DNA]</scope>
    <source>
        <strain evidence="2 3">JBTF-M27</strain>
    </source>
</reference>
<dbReference type="GO" id="GO:0005886">
    <property type="term" value="C:plasma membrane"/>
    <property type="evidence" value="ECO:0007669"/>
    <property type="project" value="TreeGrafter"/>
</dbReference>
<feature type="transmembrane region" description="Helical" evidence="1">
    <location>
        <begin position="128"/>
        <end position="146"/>
    </location>
</feature>
<organism evidence="2 3">
    <name type="scientific">Sulfitobacter sediminilitoris</name>
    <dbReference type="NCBI Taxonomy" id="2698830"/>
    <lineage>
        <taxon>Bacteria</taxon>
        <taxon>Pseudomonadati</taxon>
        <taxon>Pseudomonadota</taxon>
        <taxon>Alphaproteobacteria</taxon>
        <taxon>Rhodobacterales</taxon>
        <taxon>Roseobacteraceae</taxon>
        <taxon>Sulfitobacter</taxon>
    </lineage>
</organism>
<dbReference type="PANTHER" id="PTHR34821:SF2">
    <property type="entry name" value="INNER MEMBRANE PROTEIN YDCZ"/>
    <property type="match status" value="1"/>
</dbReference>
<dbReference type="AlphaFoldDB" id="A0A6P0CB47"/>
<evidence type="ECO:0000256" key="1">
    <source>
        <dbReference type="SAM" id="Phobius"/>
    </source>
</evidence>
<feature type="transmembrane region" description="Helical" evidence="1">
    <location>
        <begin position="68"/>
        <end position="90"/>
    </location>
</feature>
<dbReference type="RefSeq" id="WP_164354386.1">
    <property type="nucleotide sequence ID" value="NZ_JAABNT010000008.1"/>
</dbReference>